<gene>
    <name evidence="3" type="ORF">BDY17DRAFT_18577</name>
</gene>
<protein>
    <submittedName>
        <fullName evidence="3">Uncharacterized protein</fullName>
    </submittedName>
</protein>
<reference evidence="3" key="1">
    <citation type="journal article" date="2020" name="Stud. Mycol.">
        <title>101 Dothideomycetes genomes: a test case for predicting lifestyles and emergence of pathogens.</title>
        <authorList>
            <person name="Haridas S."/>
            <person name="Albert R."/>
            <person name="Binder M."/>
            <person name="Bloem J."/>
            <person name="Labutti K."/>
            <person name="Salamov A."/>
            <person name="Andreopoulos B."/>
            <person name="Baker S."/>
            <person name="Barry K."/>
            <person name="Bills G."/>
            <person name="Bluhm B."/>
            <person name="Cannon C."/>
            <person name="Castanera R."/>
            <person name="Culley D."/>
            <person name="Daum C."/>
            <person name="Ezra D."/>
            <person name="Gonzalez J."/>
            <person name="Henrissat B."/>
            <person name="Kuo A."/>
            <person name="Liang C."/>
            <person name="Lipzen A."/>
            <person name="Lutzoni F."/>
            <person name="Magnuson J."/>
            <person name="Mondo S."/>
            <person name="Nolan M."/>
            <person name="Ohm R."/>
            <person name="Pangilinan J."/>
            <person name="Park H.-J."/>
            <person name="Ramirez L."/>
            <person name="Alfaro M."/>
            <person name="Sun H."/>
            <person name="Tritt A."/>
            <person name="Yoshinaga Y."/>
            <person name="Zwiers L.-H."/>
            <person name="Turgeon B."/>
            <person name="Goodwin S."/>
            <person name="Spatafora J."/>
            <person name="Crous P."/>
            <person name="Grigoriev I."/>
        </authorList>
    </citation>
    <scope>NUCLEOTIDE SEQUENCE</scope>
    <source>
        <strain evidence="3">CBS 113389</strain>
    </source>
</reference>
<evidence type="ECO:0000313" key="3">
    <source>
        <dbReference type="EMBL" id="KAF2487788.1"/>
    </source>
</evidence>
<dbReference type="RefSeq" id="XP_033594357.1">
    <property type="nucleotide sequence ID" value="XM_033729961.1"/>
</dbReference>
<keyword evidence="4" id="KW-1185">Reference proteome</keyword>
<dbReference type="AlphaFoldDB" id="A0A6A6Q5R4"/>
<proteinExistence type="predicted"/>
<dbReference type="Proteomes" id="UP000799767">
    <property type="component" value="Unassembled WGS sequence"/>
</dbReference>
<keyword evidence="1" id="KW-0175">Coiled coil</keyword>
<feature type="compositionally biased region" description="Basic and acidic residues" evidence="2">
    <location>
        <begin position="155"/>
        <end position="166"/>
    </location>
</feature>
<dbReference type="PANTHER" id="PTHR34117">
    <property type="entry name" value="STYLE CELL-CYCLE INHIBITOR 1"/>
    <property type="match status" value="1"/>
</dbReference>
<feature type="compositionally biased region" description="Low complexity" evidence="2">
    <location>
        <begin position="63"/>
        <end position="75"/>
    </location>
</feature>
<dbReference type="PANTHER" id="PTHR34117:SF1">
    <property type="entry name" value="STYLE CELL-CYCLE INHIBITOR 1"/>
    <property type="match status" value="1"/>
</dbReference>
<feature type="compositionally biased region" description="Basic residues" evidence="2">
    <location>
        <begin position="18"/>
        <end position="27"/>
    </location>
</feature>
<feature type="coiled-coil region" evidence="1">
    <location>
        <begin position="293"/>
        <end position="337"/>
    </location>
</feature>
<evidence type="ECO:0000313" key="4">
    <source>
        <dbReference type="Proteomes" id="UP000799767"/>
    </source>
</evidence>
<feature type="region of interest" description="Disordered" evidence="2">
    <location>
        <begin position="1"/>
        <end position="75"/>
    </location>
</feature>
<feature type="compositionally biased region" description="Polar residues" evidence="2">
    <location>
        <begin position="32"/>
        <end position="48"/>
    </location>
</feature>
<organism evidence="3 4">
    <name type="scientific">Neohortaea acidophila</name>
    <dbReference type="NCBI Taxonomy" id="245834"/>
    <lineage>
        <taxon>Eukaryota</taxon>
        <taxon>Fungi</taxon>
        <taxon>Dikarya</taxon>
        <taxon>Ascomycota</taxon>
        <taxon>Pezizomycotina</taxon>
        <taxon>Dothideomycetes</taxon>
        <taxon>Dothideomycetidae</taxon>
        <taxon>Mycosphaerellales</taxon>
        <taxon>Teratosphaeriaceae</taxon>
        <taxon>Neohortaea</taxon>
    </lineage>
</organism>
<feature type="region of interest" description="Disordered" evidence="2">
    <location>
        <begin position="216"/>
        <end position="282"/>
    </location>
</feature>
<feature type="compositionally biased region" description="Basic residues" evidence="2">
    <location>
        <begin position="50"/>
        <end position="60"/>
    </location>
</feature>
<dbReference type="InterPro" id="IPR044688">
    <property type="entry name" value="SCI-1-like"/>
</dbReference>
<sequence length="343" mass="39372">MSPSTTTTHRSPHDTSARKRSRSRSPRHSHEQSQASKRPRSTSPSAAQQPHRKPHRHHHDSKPPAAQQLLPFQRQPLRKRDFDAHRALFAHYLDLQKDLRIELLESEEVRGRWKSFAGKWNRGELAEGWYDPGIMKGVQVQVQGEGKGAVAALRQEKREEEERVAGSDDDDDGYGPALPTSGAGGRLGPTVPSLDDLQYRSELADEDRRDRVADLRYERKQDRQKQKERLEDLVPRAEPGSRERQLEKKRDVAASNRSFAQAKEAGVEEVGDGELLGDDGVDAFKAKKRLEEKKRSEREIRKEEVLRARAAEREVRLAEHRRKEEKTMDMLKDLARQRFGARD</sequence>
<dbReference type="EMBL" id="MU001631">
    <property type="protein sequence ID" value="KAF2487788.1"/>
    <property type="molecule type" value="Genomic_DNA"/>
</dbReference>
<accession>A0A6A6Q5R4</accession>
<evidence type="ECO:0000256" key="2">
    <source>
        <dbReference type="SAM" id="MobiDB-lite"/>
    </source>
</evidence>
<dbReference type="OrthoDB" id="2139939at2759"/>
<dbReference type="GeneID" id="54470963"/>
<feature type="compositionally biased region" description="Basic and acidic residues" evidence="2">
    <location>
        <begin position="216"/>
        <end position="252"/>
    </location>
</feature>
<feature type="region of interest" description="Disordered" evidence="2">
    <location>
        <begin position="155"/>
        <end position="194"/>
    </location>
</feature>
<feature type="compositionally biased region" description="Acidic residues" evidence="2">
    <location>
        <begin position="267"/>
        <end position="281"/>
    </location>
</feature>
<name>A0A6A6Q5R4_9PEZI</name>
<evidence type="ECO:0000256" key="1">
    <source>
        <dbReference type="SAM" id="Coils"/>
    </source>
</evidence>